<sequence>MANGIRCSPEYGSGHLTLVEQSGRVP</sequence>
<dbReference type="AlphaFoldDB" id="A0A0E9VG45"/>
<accession>A0A0E9VG45</accession>
<reference evidence="1" key="1">
    <citation type="submission" date="2014-11" db="EMBL/GenBank/DDBJ databases">
        <authorList>
            <person name="Amaro Gonzalez C."/>
        </authorList>
    </citation>
    <scope>NUCLEOTIDE SEQUENCE</scope>
</reference>
<dbReference type="EMBL" id="GBXM01031473">
    <property type="protein sequence ID" value="JAH77104.1"/>
    <property type="molecule type" value="Transcribed_RNA"/>
</dbReference>
<protein>
    <submittedName>
        <fullName evidence="1">Uncharacterized protein</fullName>
    </submittedName>
</protein>
<reference evidence="1" key="2">
    <citation type="journal article" date="2015" name="Fish Shellfish Immunol.">
        <title>Early steps in the European eel (Anguilla anguilla)-Vibrio vulnificus interaction in the gills: Role of the RtxA13 toxin.</title>
        <authorList>
            <person name="Callol A."/>
            <person name="Pajuelo D."/>
            <person name="Ebbesson L."/>
            <person name="Teles M."/>
            <person name="MacKenzie S."/>
            <person name="Amaro C."/>
        </authorList>
    </citation>
    <scope>NUCLEOTIDE SEQUENCE</scope>
</reference>
<organism evidence="1">
    <name type="scientific">Anguilla anguilla</name>
    <name type="common">European freshwater eel</name>
    <name type="synonym">Muraena anguilla</name>
    <dbReference type="NCBI Taxonomy" id="7936"/>
    <lineage>
        <taxon>Eukaryota</taxon>
        <taxon>Metazoa</taxon>
        <taxon>Chordata</taxon>
        <taxon>Craniata</taxon>
        <taxon>Vertebrata</taxon>
        <taxon>Euteleostomi</taxon>
        <taxon>Actinopterygii</taxon>
        <taxon>Neopterygii</taxon>
        <taxon>Teleostei</taxon>
        <taxon>Anguilliformes</taxon>
        <taxon>Anguillidae</taxon>
        <taxon>Anguilla</taxon>
    </lineage>
</organism>
<evidence type="ECO:0000313" key="1">
    <source>
        <dbReference type="EMBL" id="JAH77104.1"/>
    </source>
</evidence>
<name>A0A0E9VG45_ANGAN</name>
<proteinExistence type="predicted"/>